<name>A0AAD3RBD8_LATJO</name>
<evidence type="ECO:0000313" key="2">
    <source>
        <dbReference type="EMBL" id="GLD62748.1"/>
    </source>
</evidence>
<evidence type="ECO:0000256" key="1">
    <source>
        <dbReference type="SAM" id="MobiDB-lite"/>
    </source>
</evidence>
<reference evidence="2" key="1">
    <citation type="submission" date="2022-08" db="EMBL/GenBank/DDBJ databases">
        <title>Genome sequencing of akame (Lates japonicus).</title>
        <authorList>
            <person name="Hashiguchi Y."/>
            <person name="Takahashi H."/>
        </authorList>
    </citation>
    <scope>NUCLEOTIDE SEQUENCE</scope>
    <source>
        <strain evidence="2">Kochi</strain>
    </source>
</reference>
<gene>
    <name evidence="2" type="ORF">AKAME5_001443300</name>
</gene>
<feature type="compositionally biased region" description="Basic and acidic residues" evidence="1">
    <location>
        <begin position="1"/>
        <end position="21"/>
    </location>
</feature>
<dbReference type="Proteomes" id="UP001279410">
    <property type="component" value="Unassembled WGS sequence"/>
</dbReference>
<feature type="region of interest" description="Disordered" evidence="1">
    <location>
        <begin position="1"/>
        <end position="27"/>
    </location>
</feature>
<dbReference type="EMBL" id="BRZM01000055">
    <property type="protein sequence ID" value="GLD62748.1"/>
    <property type="molecule type" value="Genomic_DNA"/>
</dbReference>
<sequence>MKEAPHRKLSRREMVKAEPLKKPSRRTTVKGRPLRNFFWSGCFYPPSVAMKVRLPCHWSDCSPVVLADFVNGLKGLPFELLEQVMASSFSLTVIQLKAFPPPHSSQEERCLHILHSVQVPYCYMDHTAGFRKSNQLFLWCSTWA</sequence>
<organism evidence="2 3">
    <name type="scientific">Lates japonicus</name>
    <name type="common">Japanese lates</name>
    <dbReference type="NCBI Taxonomy" id="270547"/>
    <lineage>
        <taxon>Eukaryota</taxon>
        <taxon>Metazoa</taxon>
        <taxon>Chordata</taxon>
        <taxon>Craniata</taxon>
        <taxon>Vertebrata</taxon>
        <taxon>Euteleostomi</taxon>
        <taxon>Actinopterygii</taxon>
        <taxon>Neopterygii</taxon>
        <taxon>Teleostei</taxon>
        <taxon>Neoteleostei</taxon>
        <taxon>Acanthomorphata</taxon>
        <taxon>Carangaria</taxon>
        <taxon>Carangaria incertae sedis</taxon>
        <taxon>Centropomidae</taxon>
        <taxon>Lates</taxon>
    </lineage>
</organism>
<protein>
    <submittedName>
        <fullName evidence="2">Uncharacterized protein</fullName>
    </submittedName>
</protein>
<proteinExistence type="predicted"/>
<comment type="caution">
    <text evidence="2">The sequence shown here is derived from an EMBL/GenBank/DDBJ whole genome shotgun (WGS) entry which is preliminary data.</text>
</comment>
<accession>A0AAD3RBD8</accession>
<keyword evidence="3" id="KW-1185">Reference proteome</keyword>
<evidence type="ECO:0000313" key="3">
    <source>
        <dbReference type="Proteomes" id="UP001279410"/>
    </source>
</evidence>
<dbReference type="AlphaFoldDB" id="A0AAD3RBD8"/>